<keyword evidence="1" id="KW-0812">Transmembrane</keyword>
<protein>
    <submittedName>
        <fullName evidence="2">Uncharacterized protein</fullName>
    </submittedName>
</protein>
<dbReference type="RefSeq" id="WP_003041436.1">
    <property type="nucleotide sequence ID" value="NZ_ALJO01000006.1"/>
</dbReference>
<keyword evidence="1" id="KW-1133">Transmembrane helix</keyword>
<accession>A0AAD2YA25</accession>
<dbReference type="Proteomes" id="UP000006614">
    <property type="component" value="Unassembled WGS sequence"/>
</dbReference>
<organism evidence="2 3">
    <name type="scientific">Streptococcus anginosus SK1138</name>
    <dbReference type="NCBI Taxonomy" id="1161422"/>
    <lineage>
        <taxon>Bacteria</taxon>
        <taxon>Bacillati</taxon>
        <taxon>Bacillota</taxon>
        <taxon>Bacilli</taxon>
        <taxon>Lactobacillales</taxon>
        <taxon>Streptococcaceae</taxon>
        <taxon>Streptococcus</taxon>
        <taxon>Streptococcus anginosus group</taxon>
    </lineage>
</organism>
<feature type="transmembrane region" description="Helical" evidence="1">
    <location>
        <begin position="12"/>
        <end position="34"/>
    </location>
</feature>
<dbReference type="EMBL" id="ALJO01000006">
    <property type="protein sequence ID" value="EJP25977.1"/>
    <property type="molecule type" value="Genomic_DNA"/>
</dbReference>
<keyword evidence="1" id="KW-0472">Membrane</keyword>
<comment type="caution">
    <text evidence="2">The sequence shown here is derived from an EMBL/GenBank/DDBJ whole genome shotgun (WGS) entry which is preliminary data.</text>
</comment>
<feature type="transmembrane region" description="Helical" evidence="1">
    <location>
        <begin position="54"/>
        <end position="73"/>
    </location>
</feature>
<reference evidence="2 3" key="1">
    <citation type="submission" date="2012-07" db="EMBL/GenBank/DDBJ databases">
        <authorList>
            <person name="Durkin A.S."/>
            <person name="McCorrison J."/>
            <person name="Torralba M."/>
            <person name="Gillis M."/>
            <person name="Methe B."/>
            <person name="Sutton G."/>
            <person name="Nelson K.E."/>
        </authorList>
    </citation>
    <scope>NUCLEOTIDE SEQUENCE [LARGE SCALE GENOMIC DNA]</scope>
    <source>
        <strain evidence="2 3">SK1138</strain>
    </source>
</reference>
<evidence type="ECO:0000313" key="3">
    <source>
        <dbReference type="Proteomes" id="UP000006614"/>
    </source>
</evidence>
<gene>
    <name evidence="2" type="ORF">HMPREF1126_1520</name>
</gene>
<name>A0AAD2YA25_STRAP</name>
<dbReference type="AlphaFoldDB" id="A0AAD2YA25"/>
<evidence type="ECO:0000313" key="2">
    <source>
        <dbReference type="EMBL" id="EJP25977.1"/>
    </source>
</evidence>
<proteinExistence type="predicted"/>
<sequence length="102" mass="12165">MEHYEQESVKEILLEILNSIVKIALAALMTRYLLTIFNLDDFLKLFLQDLPLFKLYKIILKCSLILQLFLMNFKIVEFCFKVVKNNFCSKQETDKNEDSPFY</sequence>
<evidence type="ECO:0000256" key="1">
    <source>
        <dbReference type="SAM" id="Phobius"/>
    </source>
</evidence>